<gene>
    <name evidence="14" type="primary">LOC106478535</name>
</gene>
<feature type="transmembrane region" description="Helical" evidence="11">
    <location>
        <begin position="251"/>
        <end position="274"/>
    </location>
</feature>
<evidence type="ECO:0000259" key="12">
    <source>
        <dbReference type="PROSITE" id="PS50262"/>
    </source>
</evidence>
<evidence type="ECO:0000256" key="8">
    <source>
        <dbReference type="ARBA" id="ARBA00023170"/>
    </source>
</evidence>
<dbReference type="PANTHER" id="PTHR46925">
    <property type="entry name" value="G-PROTEIN COUPLED RECEPTOR TKR-1-RELATED"/>
    <property type="match status" value="1"/>
</dbReference>
<dbReference type="RefSeq" id="XP_013794538.2">
    <property type="nucleotide sequence ID" value="XM_013939084.2"/>
</dbReference>
<evidence type="ECO:0000256" key="2">
    <source>
        <dbReference type="ARBA" id="ARBA00010663"/>
    </source>
</evidence>
<dbReference type="InterPro" id="IPR017452">
    <property type="entry name" value="GPCR_Rhodpsn_7TM"/>
</dbReference>
<keyword evidence="7 11" id="KW-0472">Membrane</keyword>
<dbReference type="GeneID" id="106478535"/>
<evidence type="ECO:0000256" key="4">
    <source>
        <dbReference type="ARBA" id="ARBA00022692"/>
    </source>
</evidence>
<evidence type="ECO:0000256" key="5">
    <source>
        <dbReference type="ARBA" id="ARBA00022989"/>
    </source>
</evidence>
<evidence type="ECO:0000256" key="11">
    <source>
        <dbReference type="SAM" id="Phobius"/>
    </source>
</evidence>
<keyword evidence="13" id="KW-1185">Reference proteome</keyword>
<keyword evidence="3" id="KW-1003">Cell membrane</keyword>
<keyword evidence="9 10" id="KW-0807">Transducer</keyword>
<evidence type="ECO:0000256" key="7">
    <source>
        <dbReference type="ARBA" id="ARBA00023136"/>
    </source>
</evidence>
<evidence type="ECO:0000256" key="6">
    <source>
        <dbReference type="ARBA" id="ARBA00023040"/>
    </source>
</evidence>
<feature type="transmembrane region" description="Helical" evidence="11">
    <location>
        <begin position="199"/>
        <end position="219"/>
    </location>
</feature>
<dbReference type="Proteomes" id="UP000694941">
    <property type="component" value="Unplaced"/>
</dbReference>
<dbReference type="PROSITE" id="PS50262">
    <property type="entry name" value="G_PROTEIN_RECEP_F1_2"/>
    <property type="match status" value="1"/>
</dbReference>
<name>A0ABM1C5G7_LIMPO</name>
<dbReference type="PRINTS" id="PR00244">
    <property type="entry name" value="NEUROKININR"/>
</dbReference>
<comment type="subcellular location">
    <subcellularLocation>
        <location evidence="1">Cell membrane</location>
        <topology evidence="1">Multi-pass membrane protein</topology>
    </subcellularLocation>
</comment>
<proteinExistence type="inferred from homology"/>
<dbReference type="PANTHER" id="PTHR46925:SF2">
    <property type="entry name" value="G-PROTEIN COUPLED RECEPTOR TKR-1-RELATED"/>
    <property type="match status" value="1"/>
</dbReference>
<dbReference type="InterPro" id="IPR000276">
    <property type="entry name" value="GPCR_Rhodpsn"/>
</dbReference>
<evidence type="ECO:0000256" key="3">
    <source>
        <dbReference type="ARBA" id="ARBA00022475"/>
    </source>
</evidence>
<evidence type="ECO:0000313" key="14">
    <source>
        <dbReference type="RefSeq" id="XP_013794538.2"/>
    </source>
</evidence>
<keyword evidence="6 10" id="KW-0297">G-protein coupled receptor</keyword>
<feature type="transmembrane region" description="Helical" evidence="11">
    <location>
        <begin position="122"/>
        <end position="147"/>
    </location>
</feature>
<sequence length="433" mass="50336">MNRTAWLLELHSDGHPQNVSNTLSKLNITWCVSFLRHLSKNGNRTHYSGLDNLSEEDNFQNYCIETLQRFHLYMRPYVLPWWQQFLWATVFGIMISMATVGNIIVLWIVVAHRKMRTVTNYFLLNLAIADLLLADFNAIFNFVYLLGSHWPFASMYCTISNFIAYLTVSTSVFSIAALSVDRYMAIVRPLSPRMSKKTALLVTASIWLSGVLLALPTILYSTTRTYHYAIGGDRTLCYLRWPNGHLSEDDYIYNVFFLILTYIIPVMAMAITYTKMGLVLWGSRAIGETTEHQRNVVLSKRKVVRMLIAVALVFTICWLPYHVYFIYTYHQPEILQTDYIQHVYLVFYWLAMSNSTYNPIVYYCMNTRFKRYFRKVLCCCRKTTDQKCPGRSSVEGTASRLRSLTRKTLLRKSTISRPIPLRNMKTNGPIDDV</sequence>
<accession>A0ABM1C5G7</accession>
<feature type="transmembrane region" description="Helical" evidence="11">
    <location>
        <begin position="153"/>
        <end position="178"/>
    </location>
</feature>
<feature type="transmembrane region" description="Helical" evidence="11">
    <location>
        <begin position="85"/>
        <end position="110"/>
    </location>
</feature>
<organism evidence="13 14">
    <name type="scientific">Limulus polyphemus</name>
    <name type="common">Atlantic horseshoe crab</name>
    <dbReference type="NCBI Taxonomy" id="6850"/>
    <lineage>
        <taxon>Eukaryota</taxon>
        <taxon>Metazoa</taxon>
        <taxon>Ecdysozoa</taxon>
        <taxon>Arthropoda</taxon>
        <taxon>Chelicerata</taxon>
        <taxon>Merostomata</taxon>
        <taxon>Xiphosura</taxon>
        <taxon>Limulidae</taxon>
        <taxon>Limulus</taxon>
    </lineage>
</organism>
<keyword evidence="4 10" id="KW-0812">Transmembrane</keyword>
<evidence type="ECO:0000256" key="1">
    <source>
        <dbReference type="ARBA" id="ARBA00004651"/>
    </source>
</evidence>
<feature type="domain" description="G-protein coupled receptors family 1 profile" evidence="12">
    <location>
        <begin position="101"/>
        <end position="362"/>
    </location>
</feature>
<dbReference type="CDD" id="cd15390">
    <property type="entry name" value="7tmA_TACR"/>
    <property type="match status" value="1"/>
</dbReference>
<evidence type="ECO:0000256" key="9">
    <source>
        <dbReference type="ARBA" id="ARBA00023224"/>
    </source>
</evidence>
<dbReference type="PRINTS" id="PR00237">
    <property type="entry name" value="GPCRRHODOPSN"/>
</dbReference>
<feature type="transmembrane region" description="Helical" evidence="11">
    <location>
        <begin position="346"/>
        <end position="365"/>
    </location>
</feature>
<evidence type="ECO:0000256" key="10">
    <source>
        <dbReference type="RuleBase" id="RU000688"/>
    </source>
</evidence>
<dbReference type="PROSITE" id="PS00237">
    <property type="entry name" value="G_PROTEIN_RECEP_F1_1"/>
    <property type="match status" value="1"/>
</dbReference>
<protein>
    <submittedName>
        <fullName evidence="14">Tachykinin-like peptides receptor 86C</fullName>
    </submittedName>
</protein>
<dbReference type="Pfam" id="PF00001">
    <property type="entry name" value="7tm_1"/>
    <property type="match status" value="1"/>
</dbReference>
<comment type="similarity">
    <text evidence="2 10">Belongs to the G-protein coupled receptor 1 family.</text>
</comment>
<keyword evidence="8 10" id="KW-0675">Receptor</keyword>
<evidence type="ECO:0000313" key="13">
    <source>
        <dbReference type="Proteomes" id="UP000694941"/>
    </source>
</evidence>
<dbReference type="SUPFAM" id="SSF81321">
    <property type="entry name" value="Family A G protein-coupled receptor-like"/>
    <property type="match status" value="1"/>
</dbReference>
<reference evidence="14" key="1">
    <citation type="submission" date="2025-08" db="UniProtKB">
        <authorList>
            <consortium name="RefSeq"/>
        </authorList>
    </citation>
    <scope>IDENTIFICATION</scope>
    <source>
        <tissue evidence="14">Muscle</tissue>
    </source>
</reference>
<feature type="transmembrane region" description="Helical" evidence="11">
    <location>
        <begin position="303"/>
        <end position="326"/>
    </location>
</feature>
<keyword evidence="5 11" id="KW-1133">Transmembrane helix</keyword>
<dbReference type="Gene3D" id="1.20.1070.10">
    <property type="entry name" value="Rhodopsin 7-helix transmembrane proteins"/>
    <property type="match status" value="1"/>
</dbReference>
<dbReference type="InterPro" id="IPR001681">
    <property type="entry name" value="Neurokn_rcpt"/>
</dbReference>